<evidence type="ECO:0000313" key="3">
    <source>
        <dbReference type="EMBL" id="OOZ40598.1"/>
    </source>
</evidence>
<feature type="domain" description="YCII-related" evidence="2">
    <location>
        <begin position="1"/>
        <end position="95"/>
    </location>
</feature>
<dbReference type="PANTHER" id="PTHR33606">
    <property type="entry name" value="PROTEIN YCII"/>
    <property type="match status" value="1"/>
</dbReference>
<dbReference type="OrthoDB" id="9797014at2"/>
<dbReference type="InterPro" id="IPR005545">
    <property type="entry name" value="YCII"/>
</dbReference>
<protein>
    <recommendedName>
        <fullName evidence="2">YCII-related domain-containing protein</fullName>
    </recommendedName>
</protein>
<comment type="similarity">
    <text evidence="1">Belongs to the YciI family.</text>
</comment>
<reference evidence="3 4" key="1">
    <citation type="submission" date="2016-11" db="EMBL/GenBank/DDBJ databases">
        <title>Mixed transmission modes and dynamic genome evolution in an obligate animal-bacterial symbiosis.</title>
        <authorList>
            <person name="Russell S.L."/>
            <person name="Corbett-Detig R.B."/>
            <person name="Cavanaugh C.M."/>
        </authorList>
    </citation>
    <scope>NUCLEOTIDE SEQUENCE [LARGE SCALE GENOMIC DNA]</scope>
    <source>
        <strain evidence="3">Sveles-Q1</strain>
    </source>
</reference>
<evidence type="ECO:0000259" key="2">
    <source>
        <dbReference type="Pfam" id="PF03795"/>
    </source>
</evidence>
<dbReference type="EMBL" id="MPRL01000021">
    <property type="protein sequence ID" value="OOZ40598.1"/>
    <property type="molecule type" value="Genomic_DNA"/>
</dbReference>
<dbReference type="SUPFAM" id="SSF54909">
    <property type="entry name" value="Dimeric alpha+beta barrel"/>
    <property type="match status" value="1"/>
</dbReference>
<evidence type="ECO:0000256" key="1">
    <source>
        <dbReference type="ARBA" id="ARBA00007689"/>
    </source>
</evidence>
<accession>A0A1T2L660</accession>
<dbReference type="NCBIfam" id="NF008473">
    <property type="entry name" value="PRK11370.1"/>
    <property type="match status" value="1"/>
</dbReference>
<dbReference type="Gene3D" id="3.30.70.1060">
    <property type="entry name" value="Dimeric alpha+beta barrel"/>
    <property type="match status" value="1"/>
</dbReference>
<dbReference type="InterPro" id="IPR011008">
    <property type="entry name" value="Dimeric_a/b-barrel"/>
</dbReference>
<dbReference type="AlphaFoldDB" id="A0A1T2L660"/>
<dbReference type="Proteomes" id="UP000191110">
    <property type="component" value="Unassembled WGS sequence"/>
</dbReference>
<keyword evidence="4" id="KW-1185">Reference proteome</keyword>
<dbReference type="PANTHER" id="PTHR33606:SF3">
    <property type="entry name" value="PROTEIN YCII"/>
    <property type="match status" value="1"/>
</dbReference>
<organism evidence="3 4">
    <name type="scientific">Solemya pervernicosa gill symbiont</name>
    <dbReference type="NCBI Taxonomy" id="642797"/>
    <lineage>
        <taxon>Bacteria</taxon>
        <taxon>Pseudomonadati</taxon>
        <taxon>Pseudomonadota</taxon>
        <taxon>Gammaproteobacteria</taxon>
        <taxon>sulfur-oxidizing symbionts</taxon>
    </lineage>
</organism>
<comment type="caution">
    <text evidence="3">The sequence shown here is derived from an EMBL/GenBank/DDBJ whole genome shotgun (WGS) entry which is preliminary data.</text>
</comment>
<proteinExistence type="inferred from homology"/>
<sequence>MLYAIISEDAEGTLAKRLETRPAHLERLQALKADGRLLLAGPHPAIDSEEPGEAGFSGSLVVAEFASLEAAQAWADADPYLEAGVYAKVTVKPFKKVLP</sequence>
<name>A0A1T2L660_9GAMM</name>
<gene>
    <name evidence="3" type="ORF">BOW53_06990</name>
</gene>
<dbReference type="RefSeq" id="WP_078483370.1">
    <property type="nucleotide sequence ID" value="NZ_MPRL01000021.1"/>
</dbReference>
<dbReference type="Pfam" id="PF03795">
    <property type="entry name" value="YCII"/>
    <property type="match status" value="1"/>
</dbReference>
<dbReference type="InterPro" id="IPR051807">
    <property type="entry name" value="Sec-metab_biosynth-assoc"/>
</dbReference>
<evidence type="ECO:0000313" key="4">
    <source>
        <dbReference type="Proteomes" id="UP000191110"/>
    </source>
</evidence>